<name>A0ABQ6CSM5_9HYPH</name>
<dbReference type="Gene3D" id="3.30.460.20">
    <property type="entry name" value="CorA soluble domain-like"/>
    <property type="match status" value="1"/>
</dbReference>
<dbReference type="Proteomes" id="UP001156882">
    <property type="component" value="Unassembled WGS sequence"/>
</dbReference>
<evidence type="ECO:0000313" key="2">
    <source>
        <dbReference type="Proteomes" id="UP001156882"/>
    </source>
</evidence>
<protein>
    <submittedName>
        <fullName evidence="1">Uncharacterized protein</fullName>
    </submittedName>
</protein>
<dbReference type="InterPro" id="IPR045861">
    <property type="entry name" value="CorA_cytoplasmic_dom"/>
</dbReference>
<keyword evidence="2" id="KW-1185">Reference proteome</keyword>
<comment type="caution">
    <text evidence="1">The sequence shown here is derived from an EMBL/GenBank/DDBJ whole genome shotgun (WGS) entry which is preliminary data.</text>
</comment>
<dbReference type="SUPFAM" id="SSF143865">
    <property type="entry name" value="CorA soluble domain-like"/>
    <property type="match status" value="1"/>
</dbReference>
<gene>
    <name evidence="1" type="ORF">GCM10007874_64010</name>
</gene>
<sequence length="102" mass="11501">MHLDLRDAAAKAWLRRRPWPPDVVEMVVAPIQRGRLFITPDLLYGHLHDFRDEPDAVTLQAGSLCVVASQTLVVTGRRVPLLSVEEVRRRVEARTVLPALSN</sequence>
<proteinExistence type="predicted"/>
<accession>A0ABQ6CSM5</accession>
<evidence type="ECO:0000313" key="1">
    <source>
        <dbReference type="EMBL" id="GLS23381.1"/>
    </source>
</evidence>
<reference evidence="2" key="1">
    <citation type="journal article" date="2019" name="Int. J. Syst. Evol. Microbiol.">
        <title>The Global Catalogue of Microorganisms (GCM) 10K type strain sequencing project: providing services to taxonomists for standard genome sequencing and annotation.</title>
        <authorList>
            <consortium name="The Broad Institute Genomics Platform"/>
            <consortium name="The Broad Institute Genome Sequencing Center for Infectious Disease"/>
            <person name="Wu L."/>
            <person name="Ma J."/>
        </authorList>
    </citation>
    <scope>NUCLEOTIDE SEQUENCE [LARGE SCALE GENOMIC DNA]</scope>
    <source>
        <strain evidence="2">NBRC 101365</strain>
    </source>
</reference>
<organism evidence="1 2">
    <name type="scientific">Labrys miyagiensis</name>
    <dbReference type="NCBI Taxonomy" id="346912"/>
    <lineage>
        <taxon>Bacteria</taxon>
        <taxon>Pseudomonadati</taxon>
        <taxon>Pseudomonadota</taxon>
        <taxon>Alphaproteobacteria</taxon>
        <taxon>Hyphomicrobiales</taxon>
        <taxon>Xanthobacteraceae</taxon>
        <taxon>Labrys</taxon>
    </lineage>
</organism>
<dbReference type="EMBL" id="BSPC01000070">
    <property type="protein sequence ID" value="GLS23381.1"/>
    <property type="molecule type" value="Genomic_DNA"/>
</dbReference>